<dbReference type="Proteomes" id="UP001234297">
    <property type="component" value="Chromosome 11"/>
</dbReference>
<evidence type="ECO:0000313" key="1">
    <source>
        <dbReference type="EMBL" id="KAJ8625644.1"/>
    </source>
</evidence>
<keyword evidence="2" id="KW-1185">Reference proteome</keyword>
<name>A0ACC2KWR0_PERAE</name>
<reference evidence="1 2" key="1">
    <citation type="journal article" date="2022" name="Hortic Res">
        <title>A haplotype resolved chromosomal level avocado genome allows analysis of novel avocado genes.</title>
        <authorList>
            <person name="Nath O."/>
            <person name="Fletcher S.J."/>
            <person name="Hayward A."/>
            <person name="Shaw L.M."/>
            <person name="Masouleh A.K."/>
            <person name="Furtado A."/>
            <person name="Henry R.J."/>
            <person name="Mitter N."/>
        </authorList>
    </citation>
    <scope>NUCLEOTIDE SEQUENCE [LARGE SCALE GENOMIC DNA]</scope>
    <source>
        <strain evidence="2">cv. Hass</strain>
    </source>
</reference>
<protein>
    <submittedName>
        <fullName evidence="1">Uncharacterized protein</fullName>
    </submittedName>
</protein>
<evidence type="ECO:0000313" key="2">
    <source>
        <dbReference type="Proteomes" id="UP001234297"/>
    </source>
</evidence>
<gene>
    <name evidence="1" type="ORF">MRB53_034174</name>
</gene>
<comment type="caution">
    <text evidence="1">The sequence shown here is derived from an EMBL/GenBank/DDBJ whole genome shotgun (WGS) entry which is preliminary data.</text>
</comment>
<sequence>MLLRGGGAVGRAIAAMESERENPGRCLGQDVFFSRQEPKHSKGFSGLRNFWQALGTTQPPAGPPARIGLSLGLQS</sequence>
<organism evidence="1 2">
    <name type="scientific">Persea americana</name>
    <name type="common">Avocado</name>
    <dbReference type="NCBI Taxonomy" id="3435"/>
    <lineage>
        <taxon>Eukaryota</taxon>
        <taxon>Viridiplantae</taxon>
        <taxon>Streptophyta</taxon>
        <taxon>Embryophyta</taxon>
        <taxon>Tracheophyta</taxon>
        <taxon>Spermatophyta</taxon>
        <taxon>Magnoliopsida</taxon>
        <taxon>Magnoliidae</taxon>
        <taxon>Laurales</taxon>
        <taxon>Lauraceae</taxon>
        <taxon>Persea</taxon>
    </lineage>
</organism>
<accession>A0ACC2KWR0</accession>
<dbReference type="EMBL" id="CM056819">
    <property type="protein sequence ID" value="KAJ8625644.1"/>
    <property type="molecule type" value="Genomic_DNA"/>
</dbReference>
<proteinExistence type="predicted"/>